<dbReference type="InterPro" id="IPR039420">
    <property type="entry name" value="WalR-like"/>
</dbReference>
<dbReference type="GO" id="GO:0005829">
    <property type="term" value="C:cytosol"/>
    <property type="evidence" value="ECO:0007669"/>
    <property type="project" value="TreeGrafter"/>
</dbReference>
<feature type="domain" description="OmpR/PhoB-type" evidence="16">
    <location>
        <begin position="144"/>
        <end position="242"/>
    </location>
</feature>
<proteinExistence type="predicted"/>
<dbReference type="RefSeq" id="WP_005769131.1">
    <property type="nucleotide sequence ID" value="NC_009727.1"/>
</dbReference>
<feature type="modified residue" description="4-aspartylphosphate" evidence="13">
    <location>
        <position position="68"/>
    </location>
</feature>
<organism evidence="17 18">
    <name type="scientific">Coxiella burnetii (strain Dugway 5J108-111)</name>
    <dbReference type="NCBI Taxonomy" id="434922"/>
    <lineage>
        <taxon>Bacteria</taxon>
        <taxon>Pseudomonadati</taxon>
        <taxon>Pseudomonadota</taxon>
        <taxon>Gammaproteobacteria</taxon>
        <taxon>Legionellales</taxon>
        <taxon>Coxiellaceae</taxon>
        <taxon>Coxiella</taxon>
    </lineage>
</organism>
<evidence type="ECO:0000256" key="12">
    <source>
        <dbReference type="ARBA" id="ARBA00024735"/>
    </source>
</evidence>
<dbReference type="Gene3D" id="6.10.250.690">
    <property type="match status" value="1"/>
</dbReference>
<evidence type="ECO:0000256" key="9">
    <source>
        <dbReference type="ARBA" id="ARBA00023125"/>
    </source>
</evidence>
<evidence type="ECO:0000259" key="15">
    <source>
        <dbReference type="PROSITE" id="PS50110"/>
    </source>
</evidence>
<dbReference type="InterPro" id="IPR036388">
    <property type="entry name" value="WH-like_DNA-bd_sf"/>
</dbReference>
<reference evidence="17 18" key="1">
    <citation type="journal article" date="2009" name="Infect. Immun.">
        <title>Comparative genomics reveal extensive transposon-mediated genomic plasticity and diversity among potential effector proteins within the genus Coxiella.</title>
        <authorList>
            <person name="Beare P.A."/>
            <person name="Unsworth N."/>
            <person name="Andoh M."/>
            <person name="Voth D.E."/>
            <person name="Omsland A."/>
            <person name="Gilk S.D."/>
            <person name="Williams K.P."/>
            <person name="Sobral B.W."/>
            <person name="Kupko J.J.III."/>
            <person name="Porcella S.F."/>
            <person name="Samuel J.E."/>
            <person name="Heinzen R.A."/>
        </authorList>
    </citation>
    <scope>NUCLEOTIDE SEQUENCE [LARGE SCALE GENOMIC DNA]</scope>
    <source>
        <strain evidence="17 18">Dugway 5J108-111</strain>
    </source>
</reference>
<dbReference type="SMART" id="SM00862">
    <property type="entry name" value="Trans_reg_C"/>
    <property type="match status" value="1"/>
</dbReference>
<feature type="DNA-binding region" description="OmpR/PhoB-type" evidence="14">
    <location>
        <begin position="144"/>
        <end position="242"/>
    </location>
</feature>
<protein>
    <recommendedName>
        <fullName evidence="2">Phosphate regulon transcriptional regulatory protein PhoB</fullName>
    </recommendedName>
</protein>
<evidence type="ECO:0000256" key="3">
    <source>
        <dbReference type="ARBA" id="ARBA00022448"/>
    </source>
</evidence>
<dbReference type="FunFam" id="1.10.10.10:FF:000018">
    <property type="entry name" value="DNA-binding response regulator ResD"/>
    <property type="match status" value="1"/>
</dbReference>
<dbReference type="PROSITE" id="PS50110">
    <property type="entry name" value="RESPONSE_REGULATORY"/>
    <property type="match status" value="1"/>
</dbReference>
<dbReference type="InterPro" id="IPR016032">
    <property type="entry name" value="Sig_transdc_resp-reg_C-effctor"/>
</dbReference>
<keyword evidence="8" id="KW-0805">Transcription regulation</keyword>
<dbReference type="PROSITE" id="PS51755">
    <property type="entry name" value="OMPR_PHOB"/>
    <property type="match status" value="1"/>
</dbReference>
<evidence type="ECO:0000313" key="17">
    <source>
        <dbReference type="EMBL" id="ABS76717.1"/>
    </source>
</evidence>
<dbReference type="InterPro" id="IPR011006">
    <property type="entry name" value="CheY-like_superfamily"/>
</dbReference>
<dbReference type="EMBL" id="CP000733">
    <property type="protein sequence ID" value="ABS76717.1"/>
    <property type="molecule type" value="Genomic_DNA"/>
</dbReference>
<dbReference type="GO" id="GO:0006355">
    <property type="term" value="P:regulation of DNA-templated transcription"/>
    <property type="evidence" value="ECO:0007669"/>
    <property type="project" value="InterPro"/>
</dbReference>
<sequence>MRYNSEILRTNEFISVRKIKLLIIEDEIAIRDMVRFSLPDEFELLDAEDTAKAIKQLAAQIPDLILLDWMLPGKSGIEFIEWIKQKEIWQDIPIVLLTAKAEEENKVRGLMSGADDYITKPFSPDELIARIRAILRRGPLISSNQEIKIGDIKINTAKHLVTVKDEHIALSPTEYKMLHFFMKHPNKTYSRDQLITYIWGGNIYIDDRTVDVQVRRLRDKLKKYDHHHLIKTIRGAGYQLSTDDTKNA</sequence>
<evidence type="ECO:0000256" key="14">
    <source>
        <dbReference type="PROSITE-ProRule" id="PRU01091"/>
    </source>
</evidence>
<evidence type="ECO:0000256" key="13">
    <source>
        <dbReference type="PROSITE-ProRule" id="PRU00169"/>
    </source>
</evidence>
<dbReference type="SUPFAM" id="SSF52172">
    <property type="entry name" value="CheY-like"/>
    <property type="match status" value="1"/>
</dbReference>
<keyword evidence="3" id="KW-0813">Transport</keyword>
<dbReference type="SMART" id="SM00448">
    <property type="entry name" value="REC"/>
    <property type="match status" value="1"/>
</dbReference>
<dbReference type="AlphaFoldDB" id="A9KGK4"/>
<keyword evidence="11" id="KW-0804">Transcription</keyword>
<evidence type="ECO:0000256" key="8">
    <source>
        <dbReference type="ARBA" id="ARBA00023015"/>
    </source>
</evidence>
<dbReference type="CDD" id="cd00383">
    <property type="entry name" value="trans_reg_C"/>
    <property type="match status" value="1"/>
</dbReference>
<accession>A9KGK4</accession>
<keyword evidence="4" id="KW-0963">Cytoplasm</keyword>
<keyword evidence="10" id="KW-0010">Activator</keyword>
<dbReference type="PANTHER" id="PTHR48111">
    <property type="entry name" value="REGULATOR OF RPOS"/>
    <property type="match status" value="1"/>
</dbReference>
<gene>
    <name evidence="17" type="primary">phoB</name>
    <name evidence="17" type="ordered locus">CBUD_1716</name>
</gene>
<evidence type="ECO:0000256" key="11">
    <source>
        <dbReference type="ARBA" id="ARBA00023163"/>
    </source>
</evidence>
<comment type="function">
    <text evidence="12">This protein is a positive regulator for the phosphate regulon. Transcription of this operon is positively regulated by PhoB and PhoR when phosphate is limited.</text>
</comment>
<comment type="subcellular location">
    <subcellularLocation>
        <location evidence="1">Cytoplasm</location>
    </subcellularLocation>
</comment>
<dbReference type="GO" id="GO:0000976">
    <property type="term" value="F:transcription cis-regulatory region binding"/>
    <property type="evidence" value="ECO:0007669"/>
    <property type="project" value="TreeGrafter"/>
</dbReference>
<dbReference type="GO" id="GO:0032993">
    <property type="term" value="C:protein-DNA complex"/>
    <property type="evidence" value="ECO:0007669"/>
    <property type="project" value="TreeGrafter"/>
</dbReference>
<evidence type="ECO:0000256" key="5">
    <source>
        <dbReference type="ARBA" id="ARBA00022553"/>
    </source>
</evidence>
<evidence type="ECO:0000256" key="10">
    <source>
        <dbReference type="ARBA" id="ARBA00023159"/>
    </source>
</evidence>
<dbReference type="PANTHER" id="PTHR48111:SF40">
    <property type="entry name" value="PHOSPHATE REGULON TRANSCRIPTIONAL REGULATORY PROTEIN PHOB"/>
    <property type="match status" value="1"/>
</dbReference>
<evidence type="ECO:0000256" key="6">
    <source>
        <dbReference type="ARBA" id="ARBA00022592"/>
    </source>
</evidence>
<keyword evidence="9 14" id="KW-0238">DNA-binding</keyword>
<evidence type="ECO:0000259" key="16">
    <source>
        <dbReference type="PROSITE" id="PS51755"/>
    </source>
</evidence>
<dbReference type="GO" id="GO:0000156">
    <property type="term" value="F:phosphorelay response regulator activity"/>
    <property type="evidence" value="ECO:0007669"/>
    <property type="project" value="InterPro"/>
</dbReference>
<dbReference type="InterPro" id="IPR001867">
    <property type="entry name" value="OmpR/PhoB-type_DNA-bd"/>
</dbReference>
<dbReference type="Pfam" id="PF00072">
    <property type="entry name" value="Response_reg"/>
    <property type="match status" value="1"/>
</dbReference>
<evidence type="ECO:0000256" key="1">
    <source>
        <dbReference type="ARBA" id="ARBA00004496"/>
    </source>
</evidence>
<dbReference type="Proteomes" id="UP000008555">
    <property type="component" value="Chromosome"/>
</dbReference>
<keyword evidence="5 13" id="KW-0597">Phosphoprotein</keyword>
<dbReference type="KEGG" id="cbd:CBUD_1716"/>
<dbReference type="HOGENOM" id="CLU_000445_30_4_6"/>
<evidence type="ECO:0000256" key="2">
    <source>
        <dbReference type="ARBA" id="ARBA00013332"/>
    </source>
</evidence>
<dbReference type="NCBIfam" id="TIGR02154">
    <property type="entry name" value="PhoB"/>
    <property type="match status" value="1"/>
</dbReference>
<keyword evidence="6" id="KW-0592">Phosphate transport</keyword>
<dbReference type="InterPro" id="IPR011879">
    <property type="entry name" value="Sig_transdc_resp-reg_PhoB"/>
</dbReference>
<dbReference type="Pfam" id="PF00486">
    <property type="entry name" value="Trans_reg_C"/>
    <property type="match status" value="1"/>
</dbReference>
<dbReference type="GO" id="GO:0006817">
    <property type="term" value="P:phosphate ion transport"/>
    <property type="evidence" value="ECO:0007669"/>
    <property type="project" value="UniProtKB-KW"/>
</dbReference>
<evidence type="ECO:0000256" key="7">
    <source>
        <dbReference type="ARBA" id="ARBA00023012"/>
    </source>
</evidence>
<keyword evidence="7" id="KW-0902">Two-component regulatory system</keyword>
<feature type="domain" description="Response regulatory" evidence="15">
    <location>
        <begin position="20"/>
        <end position="135"/>
    </location>
</feature>
<dbReference type="Gene3D" id="3.40.50.2300">
    <property type="match status" value="1"/>
</dbReference>
<dbReference type="InterPro" id="IPR001789">
    <property type="entry name" value="Sig_transdc_resp-reg_receiver"/>
</dbReference>
<evidence type="ECO:0000256" key="4">
    <source>
        <dbReference type="ARBA" id="ARBA00022490"/>
    </source>
</evidence>
<name>A9KGK4_COXBN</name>
<evidence type="ECO:0000313" key="18">
    <source>
        <dbReference type="Proteomes" id="UP000008555"/>
    </source>
</evidence>
<dbReference type="Gene3D" id="1.10.10.10">
    <property type="entry name" value="Winged helix-like DNA-binding domain superfamily/Winged helix DNA-binding domain"/>
    <property type="match status" value="1"/>
</dbReference>
<dbReference type="SUPFAM" id="SSF46894">
    <property type="entry name" value="C-terminal effector domain of the bipartite response regulators"/>
    <property type="match status" value="1"/>
</dbReference>